<dbReference type="Gene3D" id="3.60.15.10">
    <property type="entry name" value="Ribonuclease Z/Hydroxyacylglutathione hydrolase-like"/>
    <property type="match status" value="1"/>
</dbReference>
<proteinExistence type="predicted"/>
<evidence type="ECO:0000313" key="2">
    <source>
        <dbReference type="EMBL" id="QUB85388.1"/>
    </source>
</evidence>
<evidence type="ECO:0000313" key="3">
    <source>
        <dbReference type="Proteomes" id="UP000682005"/>
    </source>
</evidence>
<dbReference type="InterPro" id="IPR036866">
    <property type="entry name" value="RibonucZ/Hydroxyglut_hydro"/>
</dbReference>
<dbReference type="PANTHER" id="PTHR42663:SF6">
    <property type="entry name" value="HYDROLASE C777.06C-RELATED"/>
    <property type="match status" value="1"/>
</dbReference>
<reference evidence="2 3" key="1">
    <citation type="submission" date="2021-03" db="EMBL/GenBank/DDBJ databases">
        <title>Human Oral Microbial Genomes.</title>
        <authorList>
            <person name="Johnston C.D."/>
            <person name="Chen T."/>
            <person name="Dewhirst F.E."/>
        </authorList>
    </citation>
    <scope>NUCLEOTIDE SEQUENCE [LARGE SCALE GENOMIC DNA]</scope>
    <source>
        <strain evidence="2 3">W1435</strain>
    </source>
</reference>
<dbReference type="PANTHER" id="PTHR42663">
    <property type="entry name" value="HYDROLASE C777.06C-RELATED-RELATED"/>
    <property type="match status" value="1"/>
</dbReference>
<dbReference type="Proteomes" id="UP000682005">
    <property type="component" value="Chromosome 2"/>
</dbReference>
<dbReference type="EMBL" id="CP072369">
    <property type="protein sequence ID" value="QUB85388.1"/>
    <property type="molecule type" value="Genomic_DNA"/>
</dbReference>
<dbReference type="SUPFAM" id="SSF56281">
    <property type="entry name" value="Metallo-hydrolase/oxidoreductase"/>
    <property type="match status" value="1"/>
</dbReference>
<protein>
    <submittedName>
        <fullName evidence="2">MBL fold metallo-hydrolase</fullName>
    </submittedName>
</protein>
<keyword evidence="3" id="KW-1185">Reference proteome</keyword>
<gene>
    <name evidence="2" type="ORF">J5A51_03690</name>
</gene>
<evidence type="ECO:0000259" key="1">
    <source>
        <dbReference type="SMART" id="SM00849"/>
    </source>
</evidence>
<accession>A0ABX7XUS6</accession>
<organism evidence="2 3">
    <name type="scientific">Prevotella fusca JCM 17724</name>
    <dbReference type="NCBI Taxonomy" id="1236517"/>
    <lineage>
        <taxon>Bacteria</taxon>
        <taxon>Pseudomonadati</taxon>
        <taxon>Bacteroidota</taxon>
        <taxon>Bacteroidia</taxon>
        <taxon>Bacteroidales</taxon>
        <taxon>Prevotellaceae</taxon>
        <taxon>Prevotella</taxon>
    </lineage>
</organism>
<dbReference type="Pfam" id="PF12706">
    <property type="entry name" value="Lactamase_B_2"/>
    <property type="match status" value="1"/>
</dbReference>
<sequence length="276" mass="30989">MKQKELISNEHSVRHSLPSEGLGEVLTFLGTGTSNGVPVLGCNCEVCKSKDPRDKRLRTSALLETANTRIVIDCGPDFRQQMLPQPFCKIDGLLVTHIHYDHVGGVDDVRPYCRLGDIDVFANADTCAGLRHNFPYCFAENLYPGVPRLNLHAILPHSHIRIGDIEVVPITVMHAQLLILGYRFGKLAYITDMKTIDDAELPYLEGVETLVVNGLRWEREHHSHQLIPEAIAFSRRVGAKRTYLTHLTHQIGLHEVAQKQLPEGVFFAYDGLRVEV</sequence>
<feature type="domain" description="Metallo-beta-lactamase" evidence="1">
    <location>
        <begin position="57"/>
        <end position="246"/>
    </location>
</feature>
<name>A0ABX7XUS6_9BACT</name>
<dbReference type="InterPro" id="IPR001279">
    <property type="entry name" value="Metallo-B-lactamas"/>
</dbReference>
<dbReference type="CDD" id="cd16279">
    <property type="entry name" value="metallo-hydrolase-like_MBL-fold"/>
    <property type="match status" value="1"/>
</dbReference>
<dbReference type="SMART" id="SM00849">
    <property type="entry name" value="Lactamase_B"/>
    <property type="match status" value="1"/>
</dbReference>